<dbReference type="RefSeq" id="WP_250918480.1">
    <property type="nucleotide sequence ID" value="NZ_JAMQAW010000007.1"/>
</dbReference>
<evidence type="ECO:0000256" key="1">
    <source>
        <dbReference type="SAM" id="MobiDB-lite"/>
    </source>
</evidence>
<dbReference type="InterPro" id="IPR025855">
    <property type="entry name" value="Replic_Relax"/>
</dbReference>
<evidence type="ECO:0000313" key="3">
    <source>
        <dbReference type="Proteomes" id="UP001431429"/>
    </source>
</evidence>
<name>A0ABT0UHK2_9ACTN</name>
<reference evidence="2" key="1">
    <citation type="submission" date="2022-06" db="EMBL/GenBank/DDBJ databases">
        <title>Genome public.</title>
        <authorList>
            <person name="Sun Q."/>
        </authorList>
    </citation>
    <scope>NUCLEOTIDE SEQUENCE</scope>
    <source>
        <strain evidence="2">CWNU-1</strain>
    </source>
</reference>
<organism evidence="2 3">
    <name type="scientific">Streptomyces albipurpureus</name>
    <dbReference type="NCBI Taxonomy" id="2897419"/>
    <lineage>
        <taxon>Bacteria</taxon>
        <taxon>Bacillati</taxon>
        <taxon>Actinomycetota</taxon>
        <taxon>Actinomycetes</taxon>
        <taxon>Kitasatosporales</taxon>
        <taxon>Streptomycetaceae</taxon>
        <taxon>Streptomyces</taxon>
    </lineage>
</organism>
<accession>A0ABT0UHK2</accession>
<dbReference type="Proteomes" id="UP001431429">
    <property type="component" value="Unassembled WGS sequence"/>
</dbReference>
<feature type="region of interest" description="Disordered" evidence="1">
    <location>
        <begin position="1"/>
        <end position="39"/>
    </location>
</feature>
<protein>
    <submittedName>
        <fullName evidence="2">Replication-relaxation family protein</fullName>
    </submittedName>
</protein>
<sequence length="304" mass="33780">MSITAAHTTRQGVSGEVDTSLPSPETSVKGKRSTPTAGKVRADALRMLGCVRIATVRQMAQVITAEGRDGRSYVRRAMKRLAETNGKDGRHPIWNLTVPGQKALADGNELPHRPKAGTGAKAVRAGFGPHGIAVTDTILAYGNRHLLTDWQVEVNHAIKETGLSFNTDAVLAVPTESNEVRLFELDNGTMSRARLAREVWDYERYAGHRVWEGARGTNGRTYSFWQRHRYTRSQTFPRLHVVLAGMEEHLLDNRLQALAADVKGIAVAVLVNTLTRLQRGEPWYEIGVDDPYARRERYPEPPGR</sequence>
<dbReference type="EMBL" id="JAMQAW010000007">
    <property type="protein sequence ID" value="MCM2388123.1"/>
    <property type="molecule type" value="Genomic_DNA"/>
</dbReference>
<keyword evidence="3" id="KW-1185">Reference proteome</keyword>
<comment type="caution">
    <text evidence="2">The sequence shown here is derived from an EMBL/GenBank/DDBJ whole genome shotgun (WGS) entry which is preliminary data.</text>
</comment>
<feature type="compositionally biased region" description="Polar residues" evidence="1">
    <location>
        <begin position="1"/>
        <end position="12"/>
    </location>
</feature>
<evidence type="ECO:0000313" key="2">
    <source>
        <dbReference type="EMBL" id="MCM2388123.1"/>
    </source>
</evidence>
<gene>
    <name evidence="2" type="ORF">NBG84_07305</name>
</gene>
<dbReference type="Pfam" id="PF13814">
    <property type="entry name" value="Replic_Relax"/>
    <property type="match status" value="1"/>
</dbReference>
<proteinExistence type="predicted"/>